<organism evidence="1">
    <name type="scientific">Magallana gigas</name>
    <name type="common">Pacific oyster</name>
    <name type="synonym">Crassostrea gigas</name>
    <dbReference type="NCBI Taxonomy" id="29159"/>
    <lineage>
        <taxon>Eukaryota</taxon>
        <taxon>Metazoa</taxon>
        <taxon>Spiralia</taxon>
        <taxon>Lophotrochozoa</taxon>
        <taxon>Mollusca</taxon>
        <taxon>Bivalvia</taxon>
        <taxon>Autobranchia</taxon>
        <taxon>Pteriomorphia</taxon>
        <taxon>Ostreida</taxon>
        <taxon>Ostreoidea</taxon>
        <taxon>Ostreidae</taxon>
        <taxon>Magallana</taxon>
    </lineage>
</organism>
<reference evidence="1" key="1">
    <citation type="journal article" date="2012" name="Nature">
        <title>The oyster genome reveals stress adaptation and complexity of shell formation.</title>
        <authorList>
            <person name="Zhang G."/>
            <person name="Fang X."/>
            <person name="Guo X."/>
            <person name="Li L."/>
            <person name="Luo R."/>
            <person name="Xu F."/>
            <person name="Yang P."/>
            <person name="Zhang L."/>
            <person name="Wang X."/>
            <person name="Qi H."/>
            <person name="Xiong Z."/>
            <person name="Que H."/>
            <person name="Xie Y."/>
            <person name="Holland P.W."/>
            <person name="Paps J."/>
            <person name="Zhu Y."/>
            <person name="Wu F."/>
            <person name="Chen Y."/>
            <person name="Wang J."/>
            <person name="Peng C."/>
            <person name="Meng J."/>
            <person name="Yang L."/>
            <person name="Liu J."/>
            <person name="Wen B."/>
            <person name="Zhang N."/>
            <person name="Huang Z."/>
            <person name="Zhu Q."/>
            <person name="Feng Y."/>
            <person name="Mount A."/>
            <person name="Hedgecock D."/>
            <person name="Xu Z."/>
            <person name="Liu Y."/>
            <person name="Domazet-Loso T."/>
            <person name="Du Y."/>
            <person name="Sun X."/>
            <person name="Zhang S."/>
            <person name="Liu B."/>
            <person name="Cheng P."/>
            <person name="Jiang X."/>
            <person name="Li J."/>
            <person name="Fan D."/>
            <person name="Wang W."/>
            <person name="Fu W."/>
            <person name="Wang T."/>
            <person name="Wang B."/>
            <person name="Zhang J."/>
            <person name="Peng Z."/>
            <person name="Li Y."/>
            <person name="Li N."/>
            <person name="Wang J."/>
            <person name="Chen M."/>
            <person name="He Y."/>
            <person name="Tan F."/>
            <person name="Song X."/>
            <person name="Zheng Q."/>
            <person name="Huang R."/>
            <person name="Yang H."/>
            <person name="Du X."/>
            <person name="Chen L."/>
            <person name="Yang M."/>
            <person name="Gaffney P.M."/>
            <person name="Wang S."/>
            <person name="Luo L."/>
            <person name="She Z."/>
            <person name="Ming Y."/>
            <person name="Huang W."/>
            <person name="Zhang S."/>
            <person name="Huang B."/>
            <person name="Zhang Y."/>
            <person name="Qu T."/>
            <person name="Ni P."/>
            <person name="Miao G."/>
            <person name="Wang J."/>
            <person name="Wang Q."/>
            <person name="Steinberg C.E."/>
            <person name="Wang H."/>
            <person name="Li N."/>
            <person name="Qian L."/>
            <person name="Zhang G."/>
            <person name="Li Y."/>
            <person name="Yang H."/>
            <person name="Liu X."/>
            <person name="Wang J."/>
            <person name="Yin Y."/>
            <person name="Wang J."/>
        </authorList>
    </citation>
    <scope>NUCLEOTIDE SEQUENCE [LARGE SCALE GENOMIC DNA]</scope>
    <source>
        <strain evidence="1">05x7-T-G4-1.051#20</strain>
    </source>
</reference>
<gene>
    <name evidence="1" type="ORF">CGI_10014029</name>
</gene>
<sequence length="84" mass="9574">MNLESKVPSVQELEDHFRAQAKWKGPPPGYWIVDQKGKGEKVELKIELVSPIAQELKRAESQVKQMKRKGQPMPHEPIVVTRGC</sequence>
<accession>K1QR21</accession>
<evidence type="ECO:0000313" key="1">
    <source>
        <dbReference type="EMBL" id="EKC31340.1"/>
    </source>
</evidence>
<protein>
    <submittedName>
        <fullName evidence="1">Uncharacterized protein</fullName>
    </submittedName>
</protein>
<dbReference type="EMBL" id="JH816862">
    <property type="protein sequence ID" value="EKC31340.1"/>
    <property type="molecule type" value="Genomic_DNA"/>
</dbReference>
<proteinExistence type="predicted"/>
<name>K1QR21_MAGGI</name>
<dbReference type="HOGENOM" id="CLU_2529657_0_0_1"/>
<dbReference type="InParanoid" id="K1QR21"/>
<dbReference type="AlphaFoldDB" id="K1QR21"/>